<name>A0AAV1I8R7_9CHLO</name>
<evidence type="ECO:0000256" key="1">
    <source>
        <dbReference type="ARBA" id="ARBA00001711"/>
    </source>
</evidence>
<accession>A0AAV1I8R7</accession>
<dbReference type="AlphaFoldDB" id="A0AAV1I8R7"/>
<sequence>MSQSLWPKLLRSSASGILCISLQLRKGVSLYSVRNIGGKLGSMRGASLLLRLAHGARSSCAAKAFTTDLPAAQQFARCFTSIPAGHRNSDLREEVCNVGLNRRRDLMMRGDIQVDLMTGKQRLKDLLKGQISVICGLPDMGKVCEEHVKGFIDKADALKSEGVKTVMIMAVDDAAVIDKWLKDKHGDSSSNVEAVGDDAGAFTRMLGVNINDPERSQKTQRFSALIDNGILLKLRVEESCGKIKESDADAILGIFKDLKTLKEAA</sequence>
<evidence type="ECO:0000256" key="7">
    <source>
        <dbReference type="ARBA" id="ARBA00031688"/>
    </source>
</evidence>
<evidence type="ECO:0000256" key="6">
    <source>
        <dbReference type="ARBA" id="ARBA00023002"/>
    </source>
</evidence>
<reference evidence="10 11" key="1">
    <citation type="submission" date="2023-10" db="EMBL/GenBank/DDBJ databases">
        <authorList>
            <person name="Maclean D."/>
            <person name="Macfadyen A."/>
        </authorList>
    </citation>
    <scope>NUCLEOTIDE SEQUENCE [LARGE SCALE GENOMIC DNA]</scope>
</reference>
<keyword evidence="5" id="KW-0049">Antioxidant</keyword>
<dbReference type="InterPro" id="IPR037944">
    <property type="entry name" value="PRX5-like"/>
</dbReference>
<dbReference type="InterPro" id="IPR036249">
    <property type="entry name" value="Thioredoxin-like_sf"/>
</dbReference>
<dbReference type="InterPro" id="IPR013740">
    <property type="entry name" value="Redoxin"/>
</dbReference>
<evidence type="ECO:0000256" key="3">
    <source>
        <dbReference type="ARBA" id="ARBA00013016"/>
    </source>
</evidence>
<proteinExistence type="inferred from homology"/>
<dbReference type="GO" id="GO:0042744">
    <property type="term" value="P:hydrogen peroxide catabolic process"/>
    <property type="evidence" value="ECO:0007669"/>
    <property type="project" value="TreeGrafter"/>
</dbReference>
<evidence type="ECO:0000313" key="11">
    <source>
        <dbReference type="Proteomes" id="UP001314263"/>
    </source>
</evidence>
<evidence type="ECO:0000256" key="8">
    <source>
        <dbReference type="PIRSR" id="PIRSR637944-1"/>
    </source>
</evidence>
<comment type="similarity">
    <text evidence="2">Belongs to the peroxiredoxin family. Prx5 subfamily.</text>
</comment>
<dbReference type="EC" id="1.11.1.25" evidence="3"/>
<dbReference type="GO" id="GO:0045454">
    <property type="term" value="P:cell redox homeostasis"/>
    <property type="evidence" value="ECO:0007669"/>
    <property type="project" value="TreeGrafter"/>
</dbReference>
<dbReference type="GO" id="GO:0005737">
    <property type="term" value="C:cytoplasm"/>
    <property type="evidence" value="ECO:0007669"/>
    <property type="project" value="TreeGrafter"/>
</dbReference>
<evidence type="ECO:0000256" key="5">
    <source>
        <dbReference type="ARBA" id="ARBA00022862"/>
    </source>
</evidence>
<gene>
    <name evidence="10" type="ORF">CVIRNUC_005411</name>
</gene>
<comment type="catalytic activity">
    <reaction evidence="1">
        <text>[glutaredoxin]-dithiol + a hydroperoxide = [glutaredoxin]-disulfide + an alcohol + H2O</text>
        <dbReference type="Rhea" id="RHEA:62624"/>
        <dbReference type="Rhea" id="RHEA-COMP:10729"/>
        <dbReference type="Rhea" id="RHEA-COMP:10730"/>
        <dbReference type="ChEBI" id="CHEBI:15377"/>
        <dbReference type="ChEBI" id="CHEBI:29950"/>
        <dbReference type="ChEBI" id="CHEBI:30879"/>
        <dbReference type="ChEBI" id="CHEBI:35924"/>
        <dbReference type="ChEBI" id="CHEBI:50058"/>
        <dbReference type="EC" id="1.11.1.25"/>
    </reaction>
</comment>
<keyword evidence="4" id="KW-0575">Peroxidase</keyword>
<feature type="active site" description="Cysteine sulfenic acid (-SOH) intermediate" evidence="8">
    <location>
        <position position="144"/>
    </location>
</feature>
<protein>
    <recommendedName>
        <fullName evidence="3">glutaredoxin-dependent peroxiredoxin</fullName>
        <ecNumber evidence="3">1.11.1.25</ecNumber>
    </recommendedName>
    <alternativeName>
        <fullName evidence="7">Glutaredoxin-dependent peroxiredoxin</fullName>
    </alternativeName>
</protein>
<dbReference type="Gene3D" id="3.40.30.10">
    <property type="entry name" value="Glutaredoxin"/>
    <property type="match status" value="1"/>
</dbReference>
<dbReference type="GO" id="GO:0008379">
    <property type="term" value="F:thioredoxin peroxidase activity"/>
    <property type="evidence" value="ECO:0007669"/>
    <property type="project" value="InterPro"/>
</dbReference>
<dbReference type="GO" id="GO:0034599">
    <property type="term" value="P:cellular response to oxidative stress"/>
    <property type="evidence" value="ECO:0007669"/>
    <property type="project" value="InterPro"/>
</dbReference>
<evidence type="ECO:0000256" key="2">
    <source>
        <dbReference type="ARBA" id="ARBA00010505"/>
    </source>
</evidence>
<comment type="caution">
    <text evidence="10">The sequence shown here is derived from an EMBL/GenBank/DDBJ whole genome shotgun (WGS) entry which is preliminary data.</text>
</comment>
<dbReference type="PANTHER" id="PTHR10430:SF16">
    <property type="entry name" value="PEROXIREDOXIN-5, MITOCHONDRIAL"/>
    <property type="match status" value="1"/>
</dbReference>
<dbReference type="EMBL" id="CAUYUE010000006">
    <property type="protein sequence ID" value="CAK0781578.1"/>
    <property type="molecule type" value="Genomic_DNA"/>
</dbReference>
<evidence type="ECO:0000256" key="4">
    <source>
        <dbReference type="ARBA" id="ARBA00022559"/>
    </source>
</evidence>
<dbReference type="PANTHER" id="PTHR10430">
    <property type="entry name" value="PEROXIREDOXIN"/>
    <property type="match status" value="1"/>
</dbReference>
<organism evidence="10 11">
    <name type="scientific">Coccomyxa viridis</name>
    <dbReference type="NCBI Taxonomy" id="1274662"/>
    <lineage>
        <taxon>Eukaryota</taxon>
        <taxon>Viridiplantae</taxon>
        <taxon>Chlorophyta</taxon>
        <taxon>core chlorophytes</taxon>
        <taxon>Trebouxiophyceae</taxon>
        <taxon>Trebouxiophyceae incertae sedis</taxon>
        <taxon>Coccomyxaceae</taxon>
        <taxon>Coccomyxa</taxon>
    </lineage>
</organism>
<keyword evidence="6" id="KW-0560">Oxidoreductase</keyword>
<dbReference type="Pfam" id="PF08534">
    <property type="entry name" value="Redoxin"/>
    <property type="match status" value="1"/>
</dbReference>
<evidence type="ECO:0000259" key="9">
    <source>
        <dbReference type="Pfam" id="PF08534"/>
    </source>
</evidence>
<feature type="domain" description="Redoxin" evidence="9">
    <location>
        <begin position="121"/>
        <end position="252"/>
    </location>
</feature>
<dbReference type="SUPFAM" id="SSF52833">
    <property type="entry name" value="Thioredoxin-like"/>
    <property type="match status" value="1"/>
</dbReference>
<dbReference type="Proteomes" id="UP001314263">
    <property type="component" value="Unassembled WGS sequence"/>
</dbReference>
<evidence type="ECO:0000313" key="10">
    <source>
        <dbReference type="EMBL" id="CAK0781578.1"/>
    </source>
</evidence>
<keyword evidence="11" id="KW-1185">Reference proteome</keyword>